<protein>
    <recommendedName>
        <fullName evidence="8">Holo-[acyl-carrier-protein] synthase</fullName>
        <shortName evidence="8">Holo-ACP synthase</shortName>
        <ecNumber evidence="8">2.7.8.7</ecNumber>
    </recommendedName>
    <alternativeName>
        <fullName evidence="8">4'-phosphopantetheinyl transferase AcpS</fullName>
    </alternativeName>
</protein>
<keyword evidence="2 8" id="KW-0808">Transferase</keyword>
<dbReference type="NCBIfam" id="TIGR00556">
    <property type="entry name" value="pantethn_trn"/>
    <property type="match status" value="1"/>
</dbReference>
<sequence>MITGIGVDVVGLERFAQKLEATPRLVERLFAESERGLPVHSLAARFAAKEALIKALGRSDGIVWSDIEVVPDEHGDPGFRLHGGVAEVVASHGVARLHLSLTHDGGVAAAFVVAEGDGPVGGAVVGATPASRGDAAAAANAGDSGVSDV</sequence>
<dbReference type="NCBIfam" id="TIGR00516">
    <property type="entry name" value="acpS"/>
    <property type="match status" value="1"/>
</dbReference>
<accession>A0ABP7ZJG4</accession>
<dbReference type="InterPro" id="IPR037143">
    <property type="entry name" value="4-PPantetheinyl_Trfase_dom_sf"/>
</dbReference>
<name>A0ABP7ZJG4_9MICO</name>
<dbReference type="InterPro" id="IPR002582">
    <property type="entry name" value="ACPS"/>
</dbReference>
<evidence type="ECO:0000256" key="4">
    <source>
        <dbReference type="ARBA" id="ARBA00022832"/>
    </source>
</evidence>
<evidence type="ECO:0000313" key="11">
    <source>
        <dbReference type="Proteomes" id="UP001415169"/>
    </source>
</evidence>
<keyword evidence="5 8" id="KW-0460">Magnesium</keyword>
<comment type="similarity">
    <text evidence="8">Belongs to the P-Pant transferase superfamily. AcpS family.</text>
</comment>
<proteinExistence type="inferred from homology"/>
<evidence type="ECO:0000256" key="5">
    <source>
        <dbReference type="ARBA" id="ARBA00022842"/>
    </source>
</evidence>
<dbReference type="SUPFAM" id="SSF56214">
    <property type="entry name" value="4'-phosphopantetheinyl transferase"/>
    <property type="match status" value="1"/>
</dbReference>
<keyword evidence="1 8" id="KW-0444">Lipid biosynthesis</keyword>
<dbReference type="EC" id="2.7.8.7" evidence="8"/>
<keyword evidence="11" id="KW-1185">Reference proteome</keyword>
<keyword evidence="7 8" id="KW-0275">Fatty acid biosynthesis</keyword>
<dbReference type="Proteomes" id="UP001415169">
    <property type="component" value="Unassembled WGS sequence"/>
</dbReference>
<reference evidence="10" key="1">
    <citation type="journal article" date="2014" name="Int. J. Syst. Evol. Microbiol.">
        <title>Complete genome of a new Firmicutes species belonging to the dominant human colonic microbiota ('Ruminococcus bicirculans') reveals two chromosomes and a selective capacity to utilize plant glucans.</title>
        <authorList>
            <consortium name="NISC Comparative Sequencing Program"/>
            <person name="Wegmann U."/>
            <person name="Louis P."/>
            <person name="Goesmann A."/>
            <person name="Henrissat B."/>
            <person name="Duncan S.H."/>
            <person name="Flint H.J."/>
        </authorList>
    </citation>
    <scope>NUCLEOTIDE SEQUENCE</scope>
    <source>
        <strain evidence="10">JCM 17590</strain>
    </source>
</reference>
<comment type="caution">
    <text evidence="10">The sequence shown here is derived from an EMBL/GenBank/DDBJ whole genome shotgun (WGS) entry which is preliminary data.</text>
</comment>
<evidence type="ECO:0000259" key="9">
    <source>
        <dbReference type="Pfam" id="PF01648"/>
    </source>
</evidence>
<dbReference type="NCBIfam" id="NF000832">
    <property type="entry name" value="PRK00070.3-2"/>
    <property type="match status" value="1"/>
</dbReference>
<keyword evidence="4 8" id="KW-0276">Fatty acid metabolism</keyword>
<evidence type="ECO:0000256" key="8">
    <source>
        <dbReference type="HAMAP-Rule" id="MF_00101"/>
    </source>
</evidence>
<dbReference type="InterPro" id="IPR004568">
    <property type="entry name" value="Ppantetheine-prot_Trfase_dom"/>
</dbReference>
<dbReference type="Pfam" id="PF01648">
    <property type="entry name" value="ACPS"/>
    <property type="match status" value="1"/>
</dbReference>
<feature type="binding site" evidence="8">
    <location>
        <position position="8"/>
    </location>
    <ligand>
        <name>Mg(2+)</name>
        <dbReference type="ChEBI" id="CHEBI:18420"/>
    </ligand>
</feature>
<dbReference type="InterPro" id="IPR008278">
    <property type="entry name" value="4-PPantetheinyl_Trfase_dom"/>
</dbReference>
<evidence type="ECO:0000313" key="10">
    <source>
        <dbReference type="EMBL" id="GAA4160143.1"/>
    </source>
</evidence>
<dbReference type="EMBL" id="BAABBV010000001">
    <property type="protein sequence ID" value="GAA4160143.1"/>
    <property type="molecule type" value="Genomic_DNA"/>
</dbReference>
<evidence type="ECO:0000256" key="3">
    <source>
        <dbReference type="ARBA" id="ARBA00022723"/>
    </source>
</evidence>
<dbReference type="Gene3D" id="3.90.470.20">
    <property type="entry name" value="4'-phosphopantetheinyl transferase domain"/>
    <property type="match status" value="1"/>
</dbReference>
<dbReference type="RefSeq" id="WP_344791213.1">
    <property type="nucleotide sequence ID" value="NZ_BAABBV010000001.1"/>
</dbReference>
<dbReference type="HAMAP" id="MF_00101">
    <property type="entry name" value="AcpS"/>
    <property type="match status" value="1"/>
</dbReference>
<gene>
    <name evidence="8" type="primary">acpS</name>
    <name evidence="10" type="ORF">GCM10022286_15780</name>
</gene>
<evidence type="ECO:0000256" key="1">
    <source>
        <dbReference type="ARBA" id="ARBA00022516"/>
    </source>
</evidence>
<comment type="function">
    <text evidence="8">Transfers the 4'-phosphopantetheine moiety from coenzyme A to a Ser of acyl-carrier-protein.</text>
</comment>
<comment type="subcellular location">
    <subcellularLocation>
        <location evidence="8">Cytoplasm</location>
    </subcellularLocation>
</comment>
<evidence type="ECO:0000256" key="7">
    <source>
        <dbReference type="ARBA" id="ARBA00023160"/>
    </source>
</evidence>
<feature type="binding site" evidence="8">
    <location>
        <position position="50"/>
    </location>
    <ligand>
        <name>Mg(2+)</name>
        <dbReference type="ChEBI" id="CHEBI:18420"/>
    </ligand>
</feature>
<keyword evidence="3 8" id="KW-0479">Metal-binding</keyword>
<comment type="catalytic activity">
    <reaction evidence="8">
        <text>apo-[ACP] + CoA = holo-[ACP] + adenosine 3',5'-bisphosphate + H(+)</text>
        <dbReference type="Rhea" id="RHEA:12068"/>
        <dbReference type="Rhea" id="RHEA-COMP:9685"/>
        <dbReference type="Rhea" id="RHEA-COMP:9690"/>
        <dbReference type="ChEBI" id="CHEBI:15378"/>
        <dbReference type="ChEBI" id="CHEBI:29999"/>
        <dbReference type="ChEBI" id="CHEBI:57287"/>
        <dbReference type="ChEBI" id="CHEBI:58343"/>
        <dbReference type="ChEBI" id="CHEBI:64479"/>
        <dbReference type="EC" id="2.7.8.7"/>
    </reaction>
</comment>
<organism evidence="10 11">
    <name type="scientific">Gryllotalpicola daejeonensis</name>
    <dbReference type="NCBI Taxonomy" id="993087"/>
    <lineage>
        <taxon>Bacteria</taxon>
        <taxon>Bacillati</taxon>
        <taxon>Actinomycetota</taxon>
        <taxon>Actinomycetes</taxon>
        <taxon>Micrococcales</taxon>
        <taxon>Microbacteriaceae</taxon>
        <taxon>Gryllotalpicola</taxon>
    </lineage>
</organism>
<reference evidence="10" key="2">
    <citation type="submission" date="2023-12" db="EMBL/GenBank/DDBJ databases">
        <authorList>
            <person name="Sun Q."/>
            <person name="Inoue M."/>
        </authorList>
    </citation>
    <scope>NUCLEOTIDE SEQUENCE</scope>
    <source>
        <strain evidence="10">JCM 17590</strain>
    </source>
</reference>
<keyword evidence="8" id="KW-0963">Cytoplasm</keyword>
<evidence type="ECO:0000256" key="2">
    <source>
        <dbReference type="ARBA" id="ARBA00022679"/>
    </source>
</evidence>
<evidence type="ECO:0000256" key="6">
    <source>
        <dbReference type="ARBA" id="ARBA00023098"/>
    </source>
</evidence>
<comment type="cofactor">
    <cofactor evidence="8">
        <name>Mg(2+)</name>
        <dbReference type="ChEBI" id="CHEBI:18420"/>
    </cofactor>
</comment>
<feature type="domain" description="4'-phosphopantetheinyl transferase" evidence="9">
    <location>
        <begin position="4"/>
        <end position="94"/>
    </location>
</feature>
<keyword evidence="6 8" id="KW-0443">Lipid metabolism</keyword>